<organism evidence="5 6">
    <name type="scientific">Rhynocoris fuscipes</name>
    <dbReference type="NCBI Taxonomy" id="488301"/>
    <lineage>
        <taxon>Eukaryota</taxon>
        <taxon>Metazoa</taxon>
        <taxon>Ecdysozoa</taxon>
        <taxon>Arthropoda</taxon>
        <taxon>Hexapoda</taxon>
        <taxon>Insecta</taxon>
        <taxon>Pterygota</taxon>
        <taxon>Neoptera</taxon>
        <taxon>Paraneoptera</taxon>
        <taxon>Hemiptera</taxon>
        <taxon>Heteroptera</taxon>
        <taxon>Panheteroptera</taxon>
        <taxon>Cimicomorpha</taxon>
        <taxon>Reduviidae</taxon>
        <taxon>Harpactorinae</taxon>
        <taxon>Harpactorini</taxon>
        <taxon>Rhynocoris</taxon>
    </lineage>
</organism>
<dbReference type="GO" id="GO:0008017">
    <property type="term" value="F:microtubule binding"/>
    <property type="evidence" value="ECO:0007669"/>
    <property type="project" value="TreeGrafter"/>
</dbReference>
<reference evidence="5 6" key="1">
    <citation type="submission" date="2022-12" db="EMBL/GenBank/DDBJ databases">
        <title>Chromosome-level genome assembly of true bugs.</title>
        <authorList>
            <person name="Ma L."/>
            <person name="Li H."/>
        </authorList>
    </citation>
    <scope>NUCLEOTIDE SEQUENCE [LARGE SCALE GENOMIC DNA]</scope>
    <source>
        <strain evidence="5">Lab_2022b</strain>
    </source>
</reference>
<evidence type="ECO:0000259" key="4">
    <source>
        <dbReference type="Pfam" id="PF15927"/>
    </source>
</evidence>
<dbReference type="Pfam" id="PF15927">
    <property type="entry name" value="Casc1_N"/>
    <property type="match status" value="1"/>
</dbReference>
<name>A0AAW1D804_9HEMI</name>
<evidence type="ECO:0000259" key="3">
    <source>
        <dbReference type="Pfam" id="PF12366"/>
    </source>
</evidence>
<evidence type="ECO:0000256" key="2">
    <source>
        <dbReference type="SAM" id="MobiDB-lite"/>
    </source>
</evidence>
<dbReference type="PANTHER" id="PTHR20929">
    <property type="entry name" value="LUNG ADENOMA SUSCEPTIBILITY 1-RELATED"/>
    <property type="match status" value="1"/>
</dbReference>
<protein>
    <submittedName>
        <fullName evidence="5">Uncharacterized protein</fullName>
    </submittedName>
</protein>
<proteinExistence type="inferred from homology"/>
<accession>A0AAW1D804</accession>
<dbReference type="Pfam" id="PF12366">
    <property type="entry name" value="Casc1_C"/>
    <property type="match status" value="1"/>
</dbReference>
<dbReference type="Proteomes" id="UP001461498">
    <property type="component" value="Unassembled WGS sequence"/>
</dbReference>
<dbReference type="InterPro" id="IPR022110">
    <property type="entry name" value="CASC1_C"/>
</dbReference>
<evidence type="ECO:0000256" key="1">
    <source>
        <dbReference type="ARBA" id="ARBA00024332"/>
    </source>
</evidence>
<sequence length="967" mass="114219">MGPKKKDKEKSKKDKKKDELESQRLAKLEAEEKQREVIARLREIKNLEKQTKIQEKLEIKLHSERITILQDNIKFYDCLKYKFLMDRIKKREIEEWNHYVRCDELPNAMKPSLLNMHLSYWKSAKEHGLMDNILESVEKYINLLSYLDKLIDVPLDASERKIENWKQVRLSYRSEILRKLDQGTYDIIREIETKMNRIDYWTVDYKRFSENIKICMWAWLPFPISETNKRKPPTIDYPDIGITVRLPVPYDVNFVVVRVIHISFDTLSDSSRTWEQPLRPEEGNILDVIDYWFKRKIELGRLKWIEDLKKFEEEKKRLTLEKIKSTVRKKLLPKLLPQIMLSDISHTKTEEISVDDDDDIKDDEELSSFAEEKEELAEDKQLQFEIEGININELKEFFKPNIKEDILDCFCNREDKQNKVLLRKLILQVKERNLRTSLKSLKVNERLKKKLLNYFSDLRIVYENEENLEDDSGQIGDEDQSVFNETRETVSVPKLRNSFAISVGPNEINLRKFSMLGGVYYLDLIKHVPQKFPLKDGSFVQYHIGDCEINRDNFIFIYEPPKIEETNEDEEDKPPPDDNIDKLINIEIILPDNVLWFEAPAPVLWHNDSKIWSNQHVYDVKFNDEKQTINFKLGRTLPIGLSVNRFYNLPYQTWELRPGTADSKTVYFSLTASTVMLEFIIKGNQLALEKLQNTPSLVLNPFLKKFYDLDELMKIIKNHGLDVFPSDDSFIYIEGHSAKDCIIEEQVYMGMAIFSQFFQFSWSRWNMLAGWGRLVYQIRQVYSRKQLPDYIMVMSDLFHTTIVACTEVSPAFSEESIPNIGFNPDLYTLLKNICSPKVKQLVDDYDTDLINTVFDLLRKTKSEAEDKWSRFFHVLKDYFTNRRLVYQIRQVYSRKQLPDYIMVMSDLFHTTIVACTEVSPAFSEESIPNIGFNPDLYTLLKNILKKYFSCLALRKDNLGAQAAINRS</sequence>
<dbReference type="GO" id="GO:0048487">
    <property type="term" value="F:beta-tubulin binding"/>
    <property type="evidence" value="ECO:0007669"/>
    <property type="project" value="TreeGrafter"/>
</dbReference>
<dbReference type="PANTHER" id="PTHR20929:SF11">
    <property type="entry name" value="DYNEIN AXONEMAL INTERMEDIATE CHAIN 7"/>
    <property type="match status" value="1"/>
</dbReference>
<keyword evidence="6" id="KW-1185">Reference proteome</keyword>
<dbReference type="AlphaFoldDB" id="A0AAW1D804"/>
<dbReference type="EMBL" id="JAPXFL010000005">
    <property type="protein sequence ID" value="KAK9506896.1"/>
    <property type="molecule type" value="Genomic_DNA"/>
</dbReference>
<comment type="caution">
    <text evidence="5">The sequence shown here is derived from an EMBL/GenBank/DDBJ whole genome shotgun (WGS) entry which is preliminary data.</text>
</comment>
<feature type="domain" description="IC97/Casc1 N-terminal" evidence="4">
    <location>
        <begin position="28"/>
        <end position="220"/>
    </location>
</feature>
<feature type="region of interest" description="Disordered" evidence="2">
    <location>
        <begin position="1"/>
        <end position="21"/>
    </location>
</feature>
<evidence type="ECO:0000313" key="6">
    <source>
        <dbReference type="Proteomes" id="UP001461498"/>
    </source>
</evidence>
<comment type="similarity">
    <text evidence="1">Belongs to the DNAI7 family.</text>
</comment>
<gene>
    <name evidence="5" type="ORF">O3M35_008746</name>
</gene>
<dbReference type="InterPro" id="IPR031826">
    <property type="entry name" value="IC97/Casc1_N"/>
</dbReference>
<feature type="domain" description="CASC1 C-terminal" evidence="3">
    <location>
        <begin position="610"/>
        <end position="789"/>
    </location>
</feature>
<evidence type="ECO:0000313" key="5">
    <source>
        <dbReference type="EMBL" id="KAK9506896.1"/>
    </source>
</evidence>
<dbReference type="GO" id="GO:0005930">
    <property type="term" value="C:axoneme"/>
    <property type="evidence" value="ECO:0007669"/>
    <property type="project" value="TreeGrafter"/>
</dbReference>
<dbReference type="InterPro" id="IPR023247">
    <property type="entry name" value="IC97/Dnai7-like"/>
</dbReference>